<name>A9CZW0_9GAMM</name>
<dbReference type="InterPro" id="IPR052155">
    <property type="entry name" value="Biofilm_reg_signaling"/>
</dbReference>
<dbReference type="SUPFAM" id="SSF55073">
    <property type="entry name" value="Nucleotide cyclase"/>
    <property type="match status" value="1"/>
</dbReference>
<dbReference type="Pfam" id="PF00990">
    <property type="entry name" value="GGDEF"/>
    <property type="match status" value="1"/>
</dbReference>
<evidence type="ECO:0000256" key="1">
    <source>
        <dbReference type="SAM" id="Coils"/>
    </source>
</evidence>
<dbReference type="InterPro" id="IPR043128">
    <property type="entry name" value="Rev_trsase/Diguanyl_cyclase"/>
</dbReference>
<dbReference type="PROSITE" id="PS50887">
    <property type="entry name" value="GGDEF"/>
    <property type="match status" value="1"/>
</dbReference>
<keyword evidence="4" id="KW-1185">Reference proteome</keyword>
<reference evidence="3 4" key="1">
    <citation type="submission" date="2007-10" db="EMBL/GenBank/DDBJ databases">
        <authorList>
            <person name="Yayanos A."/>
            <person name="Ferriera S."/>
            <person name="Johnson J."/>
            <person name="Kravitz S."/>
            <person name="Halpern A."/>
            <person name="Remington K."/>
            <person name="Beeson K."/>
            <person name="Tran B."/>
            <person name="Rogers Y.-H."/>
            <person name="Friedman R."/>
            <person name="Venter J.C."/>
        </authorList>
    </citation>
    <scope>NUCLEOTIDE SEQUENCE [LARGE SCALE GENOMIC DNA]</scope>
    <source>
        <strain evidence="3 4">KT99</strain>
    </source>
</reference>
<dbReference type="EMBL" id="ABIC01000005">
    <property type="protein sequence ID" value="EDQ02042.1"/>
    <property type="molecule type" value="Genomic_DNA"/>
</dbReference>
<evidence type="ECO:0000259" key="2">
    <source>
        <dbReference type="PROSITE" id="PS50887"/>
    </source>
</evidence>
<organism evidence="3 4">
    <name type="scientific">Shewanella benthica KT99</name>
    <dbReference type="NCBI Taxonomy" id="314608"/>
    <lineage>
        <taxon>Bacteria</taxon>
        <taxon>Pseudomonadati</taxon>
        <taxon>Pseudomonadota</taxon>
        <taxon>Gammaproteobacteria</taxon>
        <taxon>Alteromonadales</taxon>
        <taxon>Shewanellaceae</taxon>
        <taxon>Shewanella</taxon>
    </lineage>
</organism>
<dbReference type="Gene3D" id="3.30.70.270">
    <property type="match status" value="1"/>
</dbReference>
<dbReference type="STRING" id="314608.KT99_19619"/>
<comment type="caution">
    <text evidence="3">The sequence shown here is derived from an EMBL/GenBank/DDBJ whole genome shotgun (WGS) entry which is preliminary data.</text>
</comment>
<keyword evidence="1" id="KW-0175">Coiled coil</keyword>
<protein>
    <submittedName>
        <fullName evidence="3">GGDEF/EAL domain protein</fullName>
    </submittedName>
</protein>
<evidence type="ECO:0000313" key="3">
    <source>
        <dbReference type="EMBL" id="EDQ02042.1"/>
    </source>
</evidence>
<accession>A9CZW0</accession>
<dbReference type="PANTHER" id="PTHR44757">
    <property type="entry name" value="DIGUANYLATE CYCLASE DGCP"/>
    <property type="match status" value="1"/>
</dbReference>
<dbReference type="PANTHER" id="PTHR44757:SF2">
    <property type="entry name" value="BIOFILM ARCHITECTURE MAINTENANCE PROTEIN MBAA"/>
    <property type="match status" value="1"/>
</dbReference>
<gene>
    <name evidence="3" type="ORF">KT99_19619</name>
</gene>
<dbReference type="AlphaFoldDB" id="A9CZW0"/>
<feature type="domain" description="GGDEF" evidence="2">
    <location>
        <begin position="87"/>
        <end position="100"/>
    </location>
</feature>
<sequence>MLAEHDFDTFKALSPKTSSFIVDEVDLINIATLNLAERMQNLELEVDEYTCELERLAMLDTLTGLPNKAMLNHELQKTIACVGRIHDKIALMFLDLDEFK</sequence>
<dbReference type="InterPro" id="IPR000160">
    <property type="entry name" value="GGDEF_dom"/>
</dbReference>
<proteinExistence type="predicted"/>
<evidence type="ECO:0000313" key="4">
    <source>
        <dbReference type="Proteomes" id="UP000005839"/>
    </source>
</evidence>
<feature type="coiled-coil region" evidence="1">
    <location>
        <begin position="32"/>
        <end position="59"/>
    </location>
</feature>
<dbReference type="Proteomes" id="UP000005839">
    <property type="component" value="Unassembled WGS sequence"/>
</dbReference>
<dbReference type="InterPro" id="IPR029787">
    <property type="entry name" value="Nucleotide_cyclase"/>
</dbReference>